<evidence type="ECO:0000259" key="8">
    <source>
        <dbReference type="Pfam" id="PF25183"/>
    </source>
</evidence>
<proteinExistence type="predicted"/>
<keyword evidence="5" id="KW-0472">Membrane</keyword>
<dbReference type="GO" id="GO:0030246">
    <property type="term" value="F:carbohydrate binding"/>
    <property type="evidence" value="ECO:0007669"/>
    <property type="project" value="InterPro"/>
</dbReference>
<dbReference type="InterPro" id="IPR039426">
    <property type="entry name" value="TonB-dep_rcpt-like"/>
</dbReference>
<dbReference type="RefSeq" id="WP_316414593.1">
    <property type="nucleotide sequence ID" value="NZ_AP027080.1"/>
</dbReference>
<name>A0AA48K7Z5_9BACT</name>
<reference evidence="10" key="1">
    <citation type="journal article" date="2023" name="Int. J. Syst. Evol. Microbiol.">
        <title>Mesoterricola silvestris gen. nov., sp. nov., Mesoterricola sediminis sp. nov., Geothrix oryzae sp. nov., Geothrix edaphica sp. nov., Geothrix rubra sp. nov., and Geothrix limicola sp. nov., six novel members of Acidobacteriota isolated from soils.</title>
        <authorList>
            <person name="Itoh H."/>
            <person name="Sugisawa Y."/>
            <person name="Mise K."/>
            <person name="Xu Z."/>
            <person name="Kuniyasu M."/>
            <person name="Ushijima N."/>
            <person name="Kawano K."/>
            <person name="Kobayashi E."/>
            <person name="Shiratori Y."/>
            <person name="Masuda Y."/>
            <person name="Senoo K."/>
        </authorList>
    </citation>
    <scope>NUCLEOTIDE SEQUENCE [LARGE SCALE GENOMIC DNA]</scope>
    <source>
        <strain evidence="10">W79</strain>
    </source>
</reference>
<keyword evidence="3" id="KW-1134">Transmembrane beta strand</keyword>
<evidence type="ECO:0000256" key="7">
    <source>
        <dbReference type="SAM" id="SignalP"/>
    </source>
</evidence>
<dbReference type="GO" id="GO:0044718">
    <property type="term" value="P:siderophore transmembrane transport"/>
    <property type="evidence" value="ECO:0007669"/>
    <property type="project" value="TreeGrafter"/>
</dbReference>
<evidence type="ECO:0000313" key="9">
    <source>
        <dbReference type="EMBL" id="BDU71691.1"/>
    </source>
</evidence>
<gene>
    <name evidence="9" type="ORF">METEAL_08650</name>
</gene>
<dbReference type="KEGG" id="msil:METEAL_08650"/>
<dbReference type="InterPro" id="IPR036942">
    <property type="entry name" value="Beta-barrel_TonB_sf"/>
</dbReference>
<protein>
    <submittedName>
        <fullName evidence="9">Membrane protein</fullName>
    </submittedName>
</protein>
<feature type="domain" description="TonB-dependent transporter Oar-like beta-barrel" evidence="8">
    <location>
        <begin position="246"/>
        <end position="317"/>
    </location>
</feature>
<dbReference type="Proteomes" id="UP001238179">
    <property type="component" value="Chromosome"/>
</dbReference>
<dbReference type="SUPFAM" id="SSF49452">
    <property type="entry name" value="Starch-binding domain-like"/>
    <property type="match status" value="1"/>
</dbReference>
<dbReference type="GO" id="GO:0015344">
    <property type="term" value="F:siderophore uptake transmembrane transporter activity"/>
    <property type="evidence" value="ECO:0007669"/>
    <property type="project" value="TreeGrafter"/>
</dbReference>
<keyword evidence="4" id="KW-0812">Transmembrane</keyword>
<comment type="subcellular location">
    <subcellularLocation>
        <location evidence="1">Cell outer membrane</location>
        <topology evidence="1">Multi-pass membrane protein</topology>
    </subcellularLocation>
</comment>
<evidence type="ECO:0000256" key="4">
    <source>
        <dbReference type="ARBA" id="ARBA00022692"/>
    </source>
</evidence>
<keyword evidence="6" id="KW-0998">Cell outer membrane</keyword>
<feature type="domain" description="TonB-dependent transporter Oar-like beta-barrel" evidence="8">
    <location>
        <begin position="337"/>
        <end position="943"/>
    </location>
</feature>
<evidence type="ECO:0000256" key="3">
    <source>
        <dbReference type="ARBA" id="ARBA00022452"/>
    </source>
</evidence>
<dbReference type="Pfam" id="PF13620">
    <property type="entry name" value="CarboxypepD_reg"/>
    <property type="match status" value="1"/>
</dbReference>
<accession>A0AA48K7Z5</accession>
<dbReference type="GO" id="GO:0009279">
    <property type="term" value="C:cell outer membrane"/>
    <property type="evidence" value="ECO:0007669"/>
    <property type="project" value="UniProtKB-SubCell"/>
</dbReference>
<dbReference type="AlphaFoldDB" id="A0AA48K7Z5"/>
<dbReference type="Gene3D" id="2.60.40.1120">
    <property type="entry name" value="Carboxypeptidase-like, regulatory domain"/>
    <property type="match status" value="1"/>
</dbReference>
<feature type="signal peptide" evidence="7">
    <location>
        <begin position="1"/>
        <end position="18"/>
    </location>
</feature>
<sequence length="950" mass="104662">MSRTLRARVSGASIPAFAAALIAMGTAPCLMAQTTTAILRGHVLMGGKAVGGATVTAVDKAKGFTTRAVAKADGTYHLMLDPATYTLTATAPGGGTAVKSVRVQVGQALDLDFNLAPQAAAVVEVTGSLTELRSAEVATNISLEQLEGLPQGNRNFLNYAALAPGIKLSNDELNQSFSSGGQTNQRVNIFIDGASYKSDVLSGGTVGQDSSRGNPFPLGAVQEFRVMTENYKAEYQKASGAVISAVTKSGTNDFHGDLFVYYQNKDLVSNNYFAEKRGQPKPEYSRTQEGFSVGGPILKDKMHFFLSYEGNQQNRDNQVYLGGGNLSGASAALVNQLKSYAGNYASPFRSNLVFGKVDYQLNPAHILEYSFNYRSEHEKRDFGGQTTYENGSDMSNSVLTTSLKDKFTTSSWVNEFMITYQKSEWNPKAINPDLVAKNYYGILITGGHTDQQDFVQKRISLRDDFSYVAVANHSFKFGGNIDFMDYGIKKYQLGNPVFNFDPNLDPTLTIPFQAQYGVGNPDLSATNRQIGWYAQDDWNVTPRLLVNIGLRWDYESDMFNDDYVTPKSVVTALGGMYDSKYFTDGTKRKPYYGAFQPRLGFSYDVKGDGTAVVFGGVGRYYDRESFNNVLDERFRLQYAVRTFTFSKDGSPVNGTPAIKWDPSYMSKDGLNGLIAQGVAPNPEVFLLDNNAKPAHSDQISLGMRTKVGSVNASITFTDVRSFDAITWKWGNRDAQLNYISVPGYSNVLLSDTKKTWYDAMYVVVEKPYTEASGWGAGIHYTLSSAKQTGNDLFSLDFVNADAYGKHPTADDERNRLVMDGMVSLPYGFRLSGLITLSSGLPYTIWDVTNGWGYNQRHFHYNAGRPQKYSFIIPNAWGYRSVDLKLQKDFRIGKSRLGLNVEALNAFNYHNWIYGWDSGYIDGSAGAAAKFGQPVDAMVGRRIQFGATFQF</sequence>
<dbReference type="InterPro" id="IPR013784">
    <property type="entry name" value="Carb-bd-like_fold"/>
</dbReference>
<evidence type="ECO:0000256" key="1">
    <source>
        <dbReference type="ARBA" id="ARBA00004571"/>
    </source>
</evidence>
<evidence type="ECO:0000313" key="10">
    <source>
        <dbReference type="Proteomes" id="UP001238179"/>
    </source>
</evidence>
<feature type="chain" id="PRO_5041235237" evidence="7">
    <location>
        <begin position="19"/>
        <end position="950"/>
    </location>
</feature>
<dbReference type="InterPro" id="IPR057601">
    <property type="entry name" value="Oar-like_b-barrel"/>
</dbReference>
<keyword evidence="7" id="KW-0732">Signal</keyword>
<keyword evidence="2" id="KW-0813">Transport</keyword>
<dbReference type="PANTHER" id="PTHR30069">
    <property type="entry name" value="TONB-DEPENDENT OUTER MEMBRANE RECEPTOR"/>
    <property type="match status" value="1"/>
</dbReference>
<dbReference type="Pfam" id="PF25183">
    <property type="entry name" value="OMP_b-brl_4"/>
    <property type="match status" value="2"/>
</dbReference>
<dbReference type="Gene3D" id="2.40.170.20">
    <property type="entry name" value="TonB-dependent receptor, beta-barrel domain"/>
    <property type="match status" value="1"/>
</dbReference>
<dbReference type="PANTHER" id="PTHR30069:SF46">
    <property type="entry name" value="OAR PROTEIN"/>
    <property type="match status" value="1"/>
</dbReference>
<keyword evidence="10" id="KW-1185">Reference proteome</keyword>
<dbReference type="EMBL" id="AP027080">
    <property type="protein sequence ID" value="BDU71691.1"/>
    <property type="molecule type" value="Genomic_DNA"/>
</dbReference>
<evidence type="ECO:0000256" key="5">
    <source>
        <dbReference type="ARBA" id="ARBA00023136"/>
    </source>
</evidence>
<dbReference type="SUPFAM" id="SSF56935">
    <property type="entry name" value="Porins"/>
    <property type="match status" value="1"/>
</dbReference>
<evidence type="ECO:0000256" key="2">
    <source>
        <dbReference type="ARBA" id="ARBA00022448"/>
    </source>
</evidence>
<evidence type="ECO:0000256" key="6">
    <source>
        <dbReference type="ARBA" id="ARBA00023237"/>
    </source>
</evidence>
<organism evidence="9 10">
    <name type="scientific">Mesoterricola silvestris</name>
    <dbReference type="NCBI Taxonomy" id="2927979"/>
    <lineage>
        <taxon>Bacteria</taxon>
        <taxon>Pseudomonadati</taxon>
        <taxon>Acidobacteriota</taxon>
        <taxon>Holophagae</taxon>
        <taxon>Holophagales</taxon>
        <taxon>Holophagaceae</taxon>
        <taxon>Mesoterricola</taxon>
    </lineage>
</organism>